<evidence type="ECO:0000256" key="1">
    <source>
        <dbReference type="SAM" id="MobiDB-lite"/>
    </source>
</evidence>
<proteinExistence type="predicted"/>
<dbReference type="EMBL" id="BLVO01000004">
    <property type="protein sequence ID" value="GFM32013.1"/>
    <property type="molecule type" value="Genomic_DNA"/>
</dbReference>
<evidence type="ECO:0000313" key="2">
    <source>
        <dbReference type="EMBL" id="GFM32013.1"/>
    </source>
</evidence>
<gene>
    <name evidence="2" type="ORF">DSM101010T_03780</name>
</gene>
<dbReference type="AlphaFoldDB" id="A0A7J0BE69"/>
<feature type="region of interest" description="Disordered" evidence="1">
    <location>
        <begin position="30"/>
        <end position="56"/>
    </location>
</feature>
<name>A0A7J0BE69_9BACT</name>
<accession>A0A7J0BE69</accession>
<keyword evidence="3" id="KW-1185">Reference proteome</keyword>
<reference evidence="2 3" key="1">
    <citation type="submission" date="2020-05" db="EMBL/GenBank/DDBJ databases">
        <title>Draft genome sequence of Desulfovibrio sp. strain HN2T.</title>
        <authorList>
            <person name="Ueno A."/>
            <person name="Tamazawa S."/>
            <person name="Tamamura S."/>
            <person name="Murakami T."/>
            <person name="Kiyama T."/>
            <person name="Inomata H."/>
            <person name="Amano Y."/>
            <person name="Miyakawa K."/>
            <person name="Tamaki H."/>
            <person name="Naganuma T."/>
            <person name="Kaneko K."/>
        </authorList>
    </citation>
    <scope>NUCLEOTIDE SEQUENCE [LARGE SCALE GENOMIC DNA]</scope>
    <source>
        <strain evidence="2 3">HN2</strain>
    </source>
</reference>
<comment type="caution">
    <text evidence="2">The sequence shown here is derived from an EMBL/GenBank/DDBJ whole genome shotgun (WGS) entry which is preliminary data.</text>
</comment>
<organism evidence="2 3">
    <name type="scientific">Desulfovibrio subterraneus</name>
    <dbReference type="NCBI Taxonomy" id="2718620"/>
    <lineage>
        <taxon>Bacteria</taxon>
        <taxon>Pseudomonadati</taxon>
        <taxon>Thermodesulfobacteriota</taxon>
        <taxon>Desulfovibrionia</taxon>
        <taxon>Desulfovibrionales</taxon>
        <taxon>Desulfovibrionaceae</taxon>
        <taxon>Desulfovibrio</taxon>
    </lineage>
</organism>
<dbReference type="Proteomes" id="UP000503840">
    <property type="component" value="Unassembled WGS sequence"/>
</dbReference>
<evidence type="ECO:0000313" key="3">
    <source>
        <dbReference type="Proteomes" id="UP000503840"/>
    </source>
</evidence>
<sequence>MIDETEYEFPMFAPLKRLCRLEALRFHGKTESPVAPSGARQGESRGGLAEGRHAPAEAPLWSRGSFSRWRVFEPYG</sequence>
<protein>
    <submittedName>
        <fullName evidence="2">Uncharacterized protein</fullName>
    </submittedName>
</protein>